<organism evidence="4 5">
    <name type="scientific">Carpediemonas membranifera</name>
    <dbReference type="NCBI Taxonomy" id="201153"/>
    <lineage>
        <taxon>Eukaryota</taxon>
        <taxon>Metamonada</taxon>
        <taxon>Carpediemonas-like organisms</taxon>
        <taxon>Carpediemonas</taxon>
    </lineage>
</organism>
<dbReference type="InterPro" id="IPR000700">
    <property type="entry name" value="PAS-assoc_C"/>
</dbReference>
<evidence type="ECO:0000259" key="2">
    <source>
        <dbReference type="PROSITE" id="PS50109"/>
    </source>
</evidence>
<keyword evidence="1" id="KW-0597">Phosphoprotein</keyword>
<feature type="domain" description="PAC" evidence="3">
    <location>
        <begin position="639"/>
        <end position="690"/>
    </location>
</feature>
<dbReference type="SMART" id="SM00387">
    <property type="entry name" value="HATPase_c"/>
    <property type="match status" value="1"/>
</dbReference>
<dbReference type="Proteomes" id="UP000717585">
    <property type="component" value="Unassembled WGS sequence"/>
</dbReference>
<reference evidence="4" key="1">
    <citation type="submission" date="2021-05" db="EMBL/GenBank/DDBJ databases">
        <title>A free-living protist that lacks canonical eukaryotic 1 DNA replication and segregation systems.</title>
        <authorList>
            <person name="Salas-Leiva D.E."/>
            <person name="Tromer E.C."/>
            <person name="Curtis B.A."/>
            <person name="Jerlstrom-Hultqvist J."/>
            <person name="Kolisko M."/>
            <person name="Yi Z."/>
            <person name="Salas-Leiva J.S."/>
            <person name="Gallot-Lavallee L."/>
            <person name="Kops G.J.P.L."/>
            <person name="Archibald J.M."/>
            <person name="Simpson A.G.B."/>
            <person name="Roger A.J."/>
        </authorList>
    </citation>
    <scope>NUCLEOTIDE SEQUENCE</scope>
    <source>
        <strain evidence="4">BICM</strain>
    </source>
</reference>
<gene>
    <name evidence="4" type="ORF">J8273_0164</name>
</gene>
<keyword evidence="5" id="KW-1185">Reference proteome</keyword>
<dbReference type="CDD" id="cd00082">
    <property type="entry name" value="HisKA"/>
    <property type="match status" value="1"/>
</dbReference>
<dbReference type="InterPro" id="IPR003661">
    <property type="entry name" value="HisK_dim/P_dom"/>
</dbReference>
<keyword evidence="4" id="KW-0808">Transferase</keyword>
<dbReference type="Gene3D" id="3.30.565.10">
    <property type="entry name" value="Histidine kinase-like ATPase, C-terminal domain"/>
    <property type="match status" value="1"/>
</dbReference>
<dbReference type="InterPro" id="IPR035965">
    <property type="entry name" value="PAS-like_dom_sf"/>
</dbReference>
<dbReference type="PROSITE" id="PS50113">
    <property type="entry name" value="PAC"/>
    <property type="match status" value="1"/>
</dbReference>
<dbReference type="PROSITE" id="PS50109">
    <property type="entry name" value="HIS_KIN"/>
    <property type="match status" value="1"/>
</dbReference>
<dbReference type="EMBL" id="JAHDYR010000012">
    <property type="protein sequence ID" value="KAG9394956.1"/>
    <property type="molecule type" value="Genomic_DNA"/>
</dbReference>
<proteinExistence type="predicted"/>
<dbReference type="Gene3D" id="3.30.450.20">
    <property type="entry name" value="PAS domain"/>
    <property type="match status" value="4"/>
</dbReference>
<protein>
    <submittedName>
        <fullName evidence="4">Histidine kinase</fullName>
    </submittedName>
</protein>
<dbReference type="InterPro" id="IPR005467">
    <property type="entry name" value="His_kinase_dom"/>
</dbReference>
<keyword evidence="4" id="KW-0418">Kinase</keyword>
<evidence type="ECO:0000313" key="5">
    <source>
        <dbReference type="Proteomes" id="UP000717585"/>
    </source>
</evidence>
<evidence type="ECO:0000256" key="1">
    <source>
        <dbReference type="ARBA" id="ARBA00022553"/>
    </source>
</evidence>
<dbReference type="Gene3D" id="1.10.287.130">
    <property type="match status" value="1"/>
</dbReference>
<dbReference type="PANTHER" id="PTHR43065">
    <property type="entry name" value="SENSOR HISTIDINE KINASE"/>
    <property type="match status" value="1"/>
</dbReference>
<dbReference type="InterPro" id="IPR004358">
    <property type="entry name" value="Sig_transdc_His_kin-like_C"/>
</dbReference>
<dbReference type="InterPro" id="IPR003594">
    <property type="entry name" value="HATPase_dom"/>
</dbReference>
<dbReference type="Pfam" id="PF02518">
    <property type="entry name" value="HATPase_c"/>
    <property type="match status" value="1"/>
</dbReference>
<dbReference type="OrthoDB" id="5378913at2759"/>
<evidence type="ECO:0000313" key="4">
    <source>
        <dbReference type="EMBL" id="KAG9394956.1"/>
    </source>
</evidence>
<name>A0A8J6BYX2_9EUKA</name>
<accession>A0A8J6BYX2</accession>
<dbReference type="PANTHER" id="PTHR43065:SF42">
    <property type="entry name" value="TWO-COMPONENT SENSOR PPRA"/>
    <property type="match status" value="1"/>
</dbReference>
<evidence type="ECO:0000259" key="3">
    <source>
        <dbReference type="PROSITE" id="PS50113"/>
    </source>
</evidence>
<dbReference type="AlphaFoldDB" id="A0A8J6BYX2"/>
<feature type="domain" description="Histidine kinase" evidence="2">
    <location>
        <begin position="710"/>
        <end position="912"/>
    </location>
</feature>
<dbReference type="SUPFAM" id="SSF55874">
    <property type="entry name" value="ATPase domain of HSP90 chaperone/DNA topoisomerase II/histidine kinase"/>
    <property type="match status" value="1"/>
</dbReference>
<dbReference type="InterPro" id="IPR036890">
    <property type="entry name" value="HATPase_C_sf"/>
</dbReference>
<sequence>MDDAGSEQTRLIALLEARQTEIRALRAENSVLMMANEAVRAGLMKSSALFLQINSVGDVLLSNDAFQTVYTPVSTNVLTTEGLCDLTAARPSRRFTTYAWRNGTRFVVSWAAEATFRGDHLTRVTLVGVIRTTEVMPPSTSGNIRVFHMMDNLSSSSGFWLAEVGPRHPAGIRILVITRLLSEWFELSTERFCDASGESWMAAVDPNMRDTVRDAFFALLRDNTAVYDETYLIRGLRTGTARWVRDRAVKKTHHGVTYCFGVTEDVTDEVLADRRTRELNAMLTVILENLPDIITVSDVSMFRRTGRYRRLFVSRSWDTVTGLSCPEAVGGGVSVEDIRPFLVPEEADWYIARHTAFLEGRGHLKDIHHRFINPRTGAVRHMVMNGSLVRDARGRPSLAIIVSSDRTAEEETMAASRESRLMFTAMSGAINDICCIIEPPHEPYALDEEPAVFPAFKLVTEGAMKLFGISPESLNVDAKLWVDTIVDEDRVRVLRSLLAYANDTIVNPGSARLDITFTIEVDGERKFVVARNRPKVNLRGKAVALVGTFADLTALHVEQRRLSHAIQQFDVISDHIDCVYYLLESRPGATDFTALYYYETFTGRSREALYARGAAEWWSLIHPEDRARATATFPQFSTRERRYRLLLDDGRVRFVLNRRVQVKESDGFIRTAGILVDVTELVESQQRKTEAQAQMHRTQRLESLGVLAGGVAHEFGNATAVIMGNADMILELGPSNERLRLAVAAIMEACSKASAYTAKLLAYSGKGTLNVADVNLTRLVRDMAGFIVANLPSNVDVHFGDVRQLQQVISIIGANGIDAIGSDAGVLTISTGIFVGGETFQQCVHLTIADTGVGMDRQTQARLFHPFYTTKSTGKGLGLAAVQGIVTNHGGTLEVKSAPGNGSVFSIRFPVA</sequence>
<dbReference type="SUPFAM" id="SSF55785">
    <property type="entry name" value="PYP-like sensor domain (PAS domain)"/>
    <property type="match status" value="3"/>
</dbReference>
<comment type="caution">
    <text evidence="4">The sequence shown here is derived from an EMBL/GenBank/DDBJ whole genome shotgun (WGS) entry which is preliminary data.</text>
</comment>
<dbReference type="PRINTS" id="PR00344">
    <property type="entry name" value="BCTRLSENSOR"/>
</dbReference>
<dbReference type="GO" id="GO:0000155">
    <property type="term" value="F:phosphorelay sensor kinase activity"/>
    <property type="evidence" value="ECO:0007669"/>
    <property type="project" value="InterPro"/>
</dbReference>